<dbReference type="InterPro" id="IPR010614">
    <property type="entry name" value="RAD3-like_helicase_DEAD"/>
</dbReference>
<dbReference type="Pfam" id="PF06733">
    <property type="entry name" value="DEAD_2"/>
    <property type="match status" value="1"/>
</dbReference>
<dbReference type="InterPro" id="IPR045028">
    <property type="entry name" value="DinG/Rad3-like"/>
</dbReference>
<dbReference type="GO" id="GO:0003677">
    <property type="term" value="F:DNA binding"/>
    <property type="evidence" value="ECO:0007669"/>
    <property type="project" value="UniProtKB-KW"/>
</dbReference>
<dbReference type="PANTHER" id="PTHR11472:SF34">
    <property type="entry name" value="REGULATOR OF TELOMERE ELONGATION HELICASE 1"/>
    <property type="match status" value="1"/>
</dbReference>
<evidence type="ECO:0000259" key="2">
    <source>
        <dbReference type="Pfam" id="PF06733"/>
    </source>
</evidence>
<evidence type="ECO:0000259" key="3">
    <source>
        <dbReference type="Pfam" id="PF13307"/>
    </source>
</evidence>
<evidence type="ECO:0008006" key="8">
    <source>
        <dbReference type="Google" id="ProtNLM"/>
    </source>
</evidence>
<gene>
    <name evidence="5" type="ORF">GCM10007112_20540</name>
    <name evidence="4" type="ORF">Vsou_20980</name>
</gene>
<dbReference type="RefSeq" id="WP_188603853.1">
    <property type="nucleotide sequence ID" value="NZ_AP026830.1"/>
</dbReference>
<evidence type="ECO:0000313" key="7">
    <source>
        <dbReference type="Proteomes" id="UP001060771"/>
    </source>
</evidence>
<dbReference type="Pfam" id="PF13307">
    <property type="entry name" value="Helicase_C_2"/>
    <property type="match status" value="1"/>
</dbReference>
<dbReference type="SUPFAM" id="SSF52540">
    <property type="entry name" value="P-loop containing nucleoside triphosphate hydrolases"/>
    <property type="match status" value="1"/>
</dbReference>
<dbReference type="AlphaFoldDB" id="A0A830EBN8"/>
<dbReference type="GO" id="GO:0016818">
    <property type="term" value="F:hydrolase activity, acting on acid anhydrides, in phosphorus-containing anhydrides"/>
    <property type="evidence" value="ECO:0007669"/>
    <property type="project" value="InterPro"/>
</dbReference>
<dbReference type="OrthoDB" id="27512at2157"/>
<dbReference type="PANTHER" id="PTHR11472">
    <property type="entry name" value="DNA REPAIR DEAD HELICASE RAD3/XP-D SUBFAMILY MEMBER"/>
    <property type="match status" value="1"/>
</dbReference>
<evidence type="ECO:0000313" key="5">
    <source>
        <dbReference type="EMBL" id="GGI83624.1"/>
    </source>
</evidence>
<dbReference type="EMBL" id="BMNM01000010">
    <property type="protein sequence ID" value="GGI83624.1"/>
    <property type="molecule type" value="Genomic_DNA"/>
</dbReference>
<name>A0A830EBN8_9CREN</name>
<feature type="domain" description="RAD3-like helicase DEAD" evidence="2">
    <location>
        <begin position="90"/>
        <end position="189"/>
    </location>
</feature>
<evidence type="ECO:0000313" key="4">
    <source>
        <dbReference type="EMBL" id="BDR93005.1"/>
    </source>
</evidence>
<dbReference type="GO" id="GO:0006139">
    <property type="term" value="P:nucleobase-containing compound metabolic process"/>
    <property type="evidence" value="ECO:0007669"/>
    <property type="project" value="InterPro"/>
</dbReference>
<sequence length="530" mass="60346">MDINNYVYSLLKKKDVILLNAYPGFGKSRIAVGLAKRWVDDGGRVLIMTRSKAEALQLCGFTKQFDIRDKTIILLGRESLCPFNASNAKQCLLYRLSGRCRVGKAAVPQPTLTCEPLELYNSGSCPYEVNEALAFQLPILISTHAYLSSPELYGRLMNIMGSWDKSLVIIDEFHNVIAGLETSIDIDIDELRQWVLNGNGLARKIFSRIRGYVPQGEIVVLRKFEIDDLLEGSESFNDKVIEILTHYGTDLCAFTYDGKLIRLRCLSFKPIRDLIVRAHKALLLTASISSRFSHIMRVLPRSSHYIAVDSLPREYQENFTVFSVMDVEFTFRNRLMKEYLDIAHRGIKAFIESAPPIGGLAVFFPSIEYMNTYVNNYSPPVWGIPTFILRDGSEAMGLVGPFKESARTTKSLVITYAQNPIGEGINFLEQELIGAMIIGFPLPQYSQWSFLKSRYYQKLGIGGFMVSFLFPAISTTTQILGRLLRDLDRHKKVAVLLDGRFYRYRKYMPKWLMSRMKPISISQFLNTSLW</sequence>
<dbReference type="GO" id="GO:0003678">
    <property type="term" value="F:DNA helicase activity"/>
    <property type="evidence" value="ECO:0007669"/>
    <property type="project" value="InterPro"/>
</dbReference>
<dbReference type="Gene3D" id="3.40.50.300">
    <property type="entry name" value="P-loop containing nucleotide triphosphate hydrolases"/>
    <property type="match status" value="2"/>
</dbReference>
<dbReference type="Proteomes" id="UP001060771">
    <property type="component" value="Chromosome"/>
</dbReference>
<dbReference type="GO" id="GO:0005524">
    <property type="term" value="F:ATP binding"/>
    <property type="evidence" value="ECO:0007669"/>
    <property type="project" value="InterPro"/>
</dbReference>
<accession>A0A830EBN8</accession>
<evidence type="ECO:0000256" key="1">
    <source>
        <dbReference type="ARBA" id="ARBA00023125"/>
    </source>
</evidence>
<dbReference type="EMBL" id="AP026830">
    <property type="protein sequence ID" value="BDR93005.1"/>
    <property type="molecule type" value="Genomic_DNA"/>
</dbReference>
<keyword evidence="7" id="KW-1185">Reference proteome</keyword>
<dbReference type="InterPro" id="IPR027417">
    <property type="entry name" value="P-loop_NTPase"/>
</dbReference>
<reference evidence="5" key="1">
    <citation type="journal article" date="2014" name="Int. J. Syst. Evol. Microbiol.">
        <title>Complete genome sequence of Corynebacterium casei LMG S-19264T (=DSM 44701T), isolated from a smear-ripened cheese.</title>
        <authorList>
            <consortium name="US DOE Joint Genome Institute (JGI-PGF)"/>
            <person name="Walter F."/>
            <person name="Albersmeier A."/>
            <person name="Kalinowski J."/>
            <person name="Ruckert C."/>
        </authorList>
    </citation>
    <scope>NUCLEOTIDE SEQUENCE</scope>
    <source>
        <strain evidence="5">JCM 11219</strain>
    </source>
</reference>
<feature type="domain" description="ATP-dependent helicase C-terminal" evidence="3">
    <location>
        <begin position="355"/>
        <end position="513"/>
    </location>
</feature>
<keyword evidence="1" id="KW-0238">DNA-binding</keyword>
<reference evidence="4" key="4">
    <citation type="journal article" date="2023" name="Microbiol. Resour. Announc.">
        <title>Complete Genome Sequence of Vulcanisaeta souniana Strain IC-059, a Hyperthermophilic Archaeon Isolated from Hot Spring Water in Japan.</title>
        <authorList>
            <person name="Kato S."/>
            <person name="Itoh T."/>
            <person name="Wu L."/>
            <person name="Ma J."/>
            <person name="Ohkuma M."/>
        </authorList>
    </citation>
    <scope>NUCLEOTIDE SEQUENCE</scope>
    <source>
        <strain evidence="4">JCM 11219</strain>
    </source>
</reference>
<reference evidence="5" key="2">
    <citation type="submission" date="2020-09" db="EMBL/GenBank/DDBJ databases">
        <authorList>
            <person name="Sun Q."/>
            <person name="Ohkuma M."/>
        </authorList>
    </citation>
    <scope>NUCLEOTIDE SEQUENCE</scope>
    <source>
        <strain evidence="5">JCM 11219</strain>
    </source>
</reference>
<dbReference type="Proteomes" id="UP000657075">
    <property type="component" value="Unassembled WGS sequence"/>
</dbReference>
<organism evidence="5 6">
    <name type="scientific">Vulcanisaeta souniana JCM 11219</name>
    <dbReference type="NCBI Taxonomy" id="1293586"/>
    <lineage>
        <taxon>Archaea</taxon>
        <taxon>Thermoproteota</taxon>
        <taxon>Thermoprotei</taxon>
        <taxon>Thermoproteales</taxon>
        <taxon>Thermoproteaceae</taxon>
        <taxon>Vulcanisaeta</taxon>
    </lineage>
</organism>
<proteinExistence type="predicted"/>
<protein>
    <recommendedName>
        <fullName evidence="8">Helicase ATP-binding domain-containing protein</fullName>
    </recommendedName>
</protein>
<dbReference type="GeneID" id="76207640"/>
<evidence type="ECO:0000313" key="6">
    <source>
        <dbReference type="Proteomes" id="UP000657075"/>
    </source>
</evidence>
<reference evidence="7" key="3">
    <citation type="submission" date="2022-09" db="EMBL/GenBank/DDBJ databases">
        <title>Complete genome sequence of Vulcanisaeta souniana.</title>
        <authorList>
            <person name="Kato S."/>
            <person name="Itoh T."/>
            <person name="Ohkuma M."/>
        </authorList>
    </citation>
    <scope>NUCLEOTIDE SEQUENCE [LARGE SCALE GENOMIC DNA]</scope>
    <source>
        <strain evidence="7">JCM 11219</strain>
    </source>
</reference>
<dbReference type="InterPro" id="IPR006555">
    <property type="entry name" value="ATP-dep_Helicase_C"/>
</dbReference>